<sequence length="247" mass="28363">MSSFENVLFANLAPPFYSSSTKHRTKYNEILTKTQLTNLAKEHGLYVDTAQSAYKCADCSLIMFNKLNRKLKYHKYSSCPHSLRRLRSNEHDRLQSFYCFKNAFKHAVCKSFNINDLASAGFYFNGSRNEIVCSYCDMVIVKLLKHEHLDELHSVYSPKCIFVVTKTNKPSAPTIENGNGNDTSIYPSVSSVLVNTDEKMCKICFENERNICFLPCRHVAVCKICAERCQACCMCRQLVKHKIEIYL</sequence>
<keyword evidence="4" id="KW-1185">Reference proteome</keyword>
<accession>A0A0M3WN74</accession>
<dbReference type="SMART" id="SM00238">
    <property type="entry name" value="BIR"/>
    <property type="match status" value="1"/>
</dbReference>
<dbReference type="InterPro" id="IPR050784">
    <property type="entry name" value="IAP"/>
</dbReference>
<dbReference type="GO" id="GO:0008270">
    <property type="term" value="F:zinc ion binding"/>
    <property type="evidence" value="ECO:0007669"/>
    <property type="project" value="UniProtKB-KW"/>
</dbReference>
<evidence type="ECO:0000313" key="3">
    <source>
        <dbReference type="EMBL" id="AKN80645.1"/>
    </source>
</evidence>
<dbReference type="PANTHER" id="PTHR10044:SF139">
    <property type="entry name" value="DEATH-ASSOCIATED INHIBITOR OF APOPTOSIS 2"/>
    <property type="match status" value="1"/>
</dbReference>
<dbReference type="Gene3D" id="1.10.1170.10">
    <property type="entry name" value="Inhibitor Of Apoptosis Protein (2mihbC-IAP-1), Chain A"/>
    <property type="match status" value="1"/>
</dbReference>
<dbReference type="InterPro" id="IPR001370">
    <property type="entry name" value="BIR_rpt"/>
</dbReference>
<dbReference type="Proteomes" id="UP000204667">
    <property type="component" value="Segment"/>
</dbReference>
<keyword evidence="1" id="KW-0479">Metal-binding</keyword>
<dbReference type="InterPro" id="IPR001841">
    <property type="entry name" value="Znf_RING"/>
</dbReference>
<reference evidence="3 4" key="1">
    <citation type="journal article" date="2016" name="Sci. Rep.">
        <title>Genome sequence of Perigonia lusca single nucleopolyhedrovirus: insights into the evolution of a nucleotide metabolism enzyme in the family Baculoviridae.</title>
        <authorList>
            <person name="Ardisson-Araujo D.M."/>
            <person name="Lima R.N."/>
            <person name="Melo F.L."/>
            <person name="Clem R.J."/>
            <person name="Huang N."/>
            <person name="Bao S.N."/>
            <person name="Sosa-Gomez D.R."/>
            <person name="Ribeiro B.M."/>
        </authorList>
    </citation>
    <scope>NUCLEOTIDE SEQUENCE [LARGE SCALE GENOMIC DNA]</scope>
</reference>
<keyword evidence="1" id="KW-0863">Zinc-finger</keyword>
<dbReference type="Pfam" id="PF13920">
    <property type="entry name" value="zf-C3HC4_3"/>
    <property type="match status" value="1"/>
</dbReference>
<dbReference type="PROSITE" id="PS50143">
    <property type="entry name" value="BIR_REPEAT_2"/>
    <property type="match status" value="1"/>
</dbReference>
<dbReference type="OrthoDB" id="9255at10239"/>
<dbReference type="EMBL" id="KM596836">
    <property type="protein sequence ID" value="AKN80645.1"/>
    <property type="molecule type" value="Genomic_DNA"/>
</dbReference>
<dbReference type="KEGG" id="vg:26040075"/>
<dbReference type="SUPFAM" id="SSF57924">
    <property type="entry name" value="Inhibitor of apoptosis (IAP) repeat"/>
    <property type="match status" value="1"/>
</dbReference>
<dbReference type="GeneID" id="26040075"/>
<feature type="domain" description="RING-type" evidence="2">
    <location>
        <begin position="201"/>
        <end position="236"/>
    </location>
</feature>
<evidence type="ECO:0000259" key="2">
    <source>
        <dbReference type="PROSITE" id="PS50089"/>
    </source>
</evidence>
<evidence type="ECO:0000313" key="4">
    <source>
        <dbReference type="Proteomes" id="UP000204667"/>
    </source>
</evidence>
<proteinExistence type="predicted"/>
<gene>
    <name evidence="3" type="primary">iap-2</name>
</gene>
<keyword evidence="1" id="KW-0862">Zinc</keyword>
<dbReference type="Gene3D" id="3.30.40.10">
    <property type="entry name" value="Zinc/RING finger domain, C3HC4 (zinc finger)"/>
    <property type="match status" value="1"/>
</dbReference>
<organism evidence="3 4">
    <name type="scientific">Perigonia lusca single nucleopolyhedrovirus</name>
    <dbReference type="NCBI Taxonomy" id="1675865"/>
    <lineage>
        <taxon>Viruses</taxon>
        <taxon>Viruses incertae sedis</taxon>
        <taxon>Naldaviricetes</taxon>
        <taxon>Lefavirales</taxon>
        <taxon>Baculoviridae</taxon>
        <taxon>Alphabaculovirus</taxon>
        <taxon>Alphabaculovirus peluscae</taxon>
        <taxon>Perigonia lusca nucleopolyhedrovirus</taxon>
    </lineage>
</organism>
<dbReference type="PROSITE" id="PS50089">
    <property type="entry name" value="ZF_RING_2"/>
    <property type="match status" value="1"/>
</dbReference>
<evidence type="ECO:0000256" key="1">
    <source>
        <dbReference type="PROSITE-ProRule" id="PRU00175"/>
    </source>
</evidence>
<dbReference type="RefSeq" id="YP_009165664.1">
    <property type="nucleotide sequence ID" value="NC_027923.1"/>
</dbReference>
<protein>
    <submittedName>
        <fullName evidence="3">Inhibitor of apoptosis 2</fullName>
    </submittedName>
</protein>
<name>A0A0M3WN74_9ABAC</name>
<dbReference type="Pfam" id="PF00653">
    <property type="entry name" value="BIR"/>
    <property type="match status" value="1"/>
</dbReference>
<dbReference type="InterPro" id="IPR013083">
    <property type="entry name" value="Znf_RING/FYVE/PHD"/>
</dbReference>
<dbReference type="PANTHER" id="PTHR10044">
    <property type="entry name" value="INHIBITOR OF APOPTOSIS"/>
    <property type="match status" value="1"/>
</dbReference>